<evidence type="ECO:0000313" key="2">
    <source>
        <dbReference type="EMBL" id="KAF0929987.1"/>
    </source>
</evidence>
<gene>
    <name evidence="2" type="ORF">E2562_027179</name>
</gene>
<accession>A0A6G1EZA9</accession>
<reference evidence="2 3" key="1">
    <citation type="submission" date="2019-11" db="EMBL/GenBank/DDBJ databases">
        <title>Whole genome sequence of Oryza granulata.</title>
        <authorList>
            <person name="Li W."/>
        </authorList>
    </citation>
    <scope>NUCLEOTIDE SEQUENCE [LARGE SCALE GENOMIC DNA]</scope>
    <source>
        <strain evidence="3">cv. Menghai</strain>
        <tissue evidence="2">Leaf</tissue>
    </source>
</reference>
<comment type="caution">
    <text evidence="2">The sequence shown here is derived from an EMBL/GenBank/DDBJ whole genome shotgun (WGS) entry which is preliminary data.</text>
</comment>
<evidence type="ECO:0000256" key="1">
    <source>
        <dbReference type="SAM" id="MobiDB-lite"/>
    </source>
</evidence>
<feature type="region of interest" description="Disordered" evidence="1">
    <location>
        <begin position="1"/>
        <end position="20"/>
    </location>
</feature>
<keyword evidence="3" id="KW-1185">Reference proteome</keyword>
<protein>
    <submittedName>
        <fullName evidence="2">Uncharacterized protein</fullName>
    </submittedName>
</protein>
<evidence type="ECO:0000313" key="3">
    <source>
        <dbReference type="Proteomes" id="UP000479710"/>
    </source>
</evidence>
<name>A0A6G1EZA9_9ORYZ</name>
<dbReference type="AlphaFoldDB" id="A0A6G1EZA9"/>
<proteinExistence type="predicted"/>
<sequence>MLDLEGCRNPKAPPPIPSLPSCCLSRPAERGCKDGGGGPLAKIMTTEAKPPEAALQLMAML</sequence>
<dbReference type="Proteomes" id="UP000479710">
    <property type="component" value="Unassembled WGS sequence"/>
</dbReference>
<organism evidence="2 3">
    <name type="scientific">Oryza meyeriana var. granulata</name>
    <dbReference type="NCBI Taxonomy" id="110450"/>
    <lineage>
        <taxon>Eukaryota</taxon>
        <taxon>Viridiplantae</taxon>
        <taxon>Streptophyta</taxon>
        <taxon>Embryophyta</taxon>
        <taxon>Tracheophyta</taxon>
        <taxon>Spermatophyta</taxon>
        <taxon>Magnoliopsida</taxon>
        <taxon>Liliopsida</taxon>
        <taxon>Poales</taxon>
        <taxon>Poaceae</taxon>
        <taxon>BOP clade</taxon>
        <taxon>Oryzoideae</taxon>
        <taxon>Oryzeae</taxon>
        <taxon>Oryzinae</taxon>
        <taxon>Oryza</taxon>
        <taxon>Oryza meyeriana</taxon>
    </lineage>
</organism>
<dbReference type="EMBL" id="SPHZ02000002">
    <property type="protein sequence ID" value="KAF0929987.1"/>
    <property type="molecule type" value="Genomic_DNA"/>
</dbReference>